<organism evidence="1 2">
    <name type="scientific">Ginsengibacter hankyongi</name>
    <dbReference type="NCBI Taxonomy" id="2607284"/>
    <lineage>
        <taxon>Bacteria</taxon>
        <taxon>Pseudomonadati</taxon>
        <taxon>Bacteroidota</taxon>
        <taxon>Chitinophagia</taxon>
        <taxon>Chitinophagales</taxon>
        <taxon>Chitinophagaceae</taxon>
        <taxon>Ginsengibacter</taxon>
    </lineage>
</organism>
<dbReference type="NCBIfam" id="TIGR03573">
    <property type="entry name" value="WbuX"/>
    <property type="match status" value="1"/>
</dbReference>
<dbReference type="InterPro" id="IPR014729">
    <property type="entry name" value="Rossmann-like_a/b/a_fold"/>
</dbReference>
<dbReference type="GO" id="GO:0016740">
    <property type="term" value="F:transferase activity"/>
    <property type="evidence" value="ECO:0007669"/>
    <property type="project" value="UniProtKB-KW"/>
</dbReference>
<proteinExistence type="predicted"/>
<evidence type="ECO:0000313" key="1">
    <source>
        <dbReference type="EMBL" id="KAA9041466.1"/>
    </source>
</evidence>
<dbReference type="SUPFAM" id="SSF52402">
    <property type="entry name" value="Adenine nucleotide alpha hydrolases-like"/>
    <property type="match status" value="1"/>
</dbReference>
<keyword evidence="2" id="KW-1185">Reference proteome</keyword>
<dbReference type="InterPro" id="IPR020022">
    <property type="entry name" value="N-acetyl_sugar_amidoTrfase"/>
</dbReference>
<accession>A0A5J5IKC5</accession>
<protein>
    <submittedName>
        <fullName evidence="1">N-acetyl sugar amidotransferase</fullName>
    </submittedName>
</protein>
<evidence type="ECO:0000313" key="2">
    <source>
        <dbReference type="Proteomes" id="UP000326903"/>
    </source>
</evidence>
<dbReference type="RefSeq" id="WP_150413586.1">
    <property type="nucleotide sequence ID" value="NZ_VYQF01000001.1"/>
</dbReference>
<comment type="caution">
    <text evidence="1">The sequence shown here is derived from an EMBL/GenBank/DDBJ whole genome shotgun (WGS) entry which is preliminary data.</text>
</comment>
<keyword evidence="1" id="KW-0808">Transferase</keyword>
<reference evidence="1 2" key="1">
    <citation type="submission" date="2019-09" db="EMBL/GenBank/DDBJ databases">
        <title>Draft genome sequence of Ginsengibacter sp. BR5-29.</title>
        <authorList>
            <person name="Im W.-T."/>
        </authorList>
    </citation>
    <scope>NUCLEOTIDE SEQUENCE [LARGE SCALE GENOMIC DNA]</scope>
    <source>
        <strain evidence="1 2">BR5-29</strain>
    </source>
</reference>
<dbReference type="Gene3D" id="3.40.50.620">
    <property type="entry name" value="HUPs"/>
    <property type="match status" value="1"/>
</dbReference>
<name>A0A5J5IKC5_9BACT</name>
<dbReference type="Proteomes" id="UP000326903">
    <property type="component" value="Unassembled WGS sequence"/>
</dbReference>
<dbReference type="AlphaFoldDB" id="A0A5J5IKC5"/>
<gene>
    <name evidence="1" type="ORF">FW778_05425</name>
</gene>
<sequence>MKVCTRCVMDSGDPQIRFDEFGVCNYCKDIEILLKARWSPNDEGTKILNDLLEKIKKDGRGKSYDCVIGLSGGIDSSYLTYLATQKWGLRVLAVHVNAGWNSEIAESNIEKLVNKYKIDLFTYVVDWEEMRDLQLSYFKSGIVNQDTPQDHIFFSQLFKITAKEKIKYIMTGTNLATESISISGWGSDAMDSKQLHYIHDKFGSIQLKSYDTISLFQRLYFTLKQTVVKPLNLIAYDKDEAVRFLVQEVQWKAYGIKHGESVFTRFFQNYWLPERYGIDKRKGHLTSMIMSGMITRDDAIKELEKPLYDPHQLKLDIEYVCNKLEIDKQELEKYLTMEKVTDKSYPSNEKILAFIMYMKNLMKFRHKS</sequence>
<dbReference type="EMBL" id="VYQF01000001">
    <property type="protein sequence ID" value="KAA9041466.1"/>
    <property type="molecule type" value="Genomic_DNA"/>
</dbReference>